<keyword evidence="1" id="KW-0328">Glycosyltransferase</keyword>
<dbReference type="Gene3D" id="3.40.50.2000">
    <property type="entry name" value="Glycogen Phosphorylase B"/>
    <property type="match status" value="2"/>
</dbReference>
<dbReference type="RefSeq" id="WP_095612523.1">
    <property type="nucleotide sequence ID" value="NZ_MVOG01000002.1"/>
</dbReference>
<dbReference type="InterPro" id="IPR028098">
    <property type="entry name" value="Glyco_trans_4-like_N"/>
</dbReference>
<evidence type="ECO:0000256" key="1">
    <source>
        <dbReference type="ARBA" id="ARBA00022676"/>
    </source>
</evidence>
<dbReference type="AlphaFoldDB" id="A0A2A2EMN9"/>
<organism evidence="5 6">
    <name type="scientific">Bifidobacterium italicum</name>
    <dbReference type="NCBI Taxonomy" id="1960968"/>
    <lineage>
        <taxon>Bacteria</taxon>
        <taxon>Bacillati</taxon>
        <taxon>Actinomycetota</taxon>
        <taxon>Actinomycetes</taxon>
        <taxon>Bifidobacteriales</taxon>
        <taxon>Bifidobacteriaceae</taxon>
        <taxon>Bifidobacterium</taxon>
    </lineage>
</organism>
<feature type="domain" description="Glycosyl transferase family 1" evidence="3">
    <location>
        <begin position="191"/>
        <end position="322"/>
    </location>
</feature>
<feature type="domain" description="Glycosyltransferase subfamily 4-like N-terminal" evidence="4">
    <location>
        <begin position="20"/>
        <end position="179"/>
    </location>
</feature>
<protein>
    <submittedName>
        <fullName evidence="5">Glycosyl transferase family 1</fullName>
    </submittedName>
</protein>
<keyword evidence="2 5" id="KW-0808">Transferase</keyword>
<accession>A0A2A2EMN9</accession>
<dbReference type="InterPro" id="IPR050194">
    <property type="entry name" value="Glycosyltransferase_grp1"/>
</dbReference>
<gene>
    <name evidence="5" type="ORF">B1400_0065</name>
</gene>
<dbReference type="Pfam" id="PF00534">
    <property type="entry name" value="Glycos_transf_1"/>
    <property type="match status" value="1"/>
</dbReference>
<dbReference type="GO" id="GO:1901137">
    <property type="term" value="P:carbohydrate derivative biosynthetic process"/>
    <property type="evidence" value="ECO:0007669"/>
    <property type="project" value="UniProtKB-ARBA"/>
</dbReference>
<keyword evidence="6" id="KW-1185">Reference proteome</keyword>
<dbReference type="Proteomes" id="UP000217986">
    <property type="component" value="Unassembled WGS sequence"/>
</dbReference>
<evidence type="ECO:0000313" key="6">
    <source>
        <dbReference type="Proteomes" id="UP000217986"/>
    </source>
</evidence>
<dbReference type="Pfam" id="PF13439">
    <property type="entry name" value="Glyco_transf_4"/>
    <property type="match status" value="1"/>
</dbReference>
<proteinExistence type="predicted"/>
<evidence type="ECO:0000259" key="3">
    <source>
        <dbReference type="Pfam" id="PF00534"/>
    </source>
</evidence>
<reference evidence="5 6" key="1">
    <citation type="journal article" date="2017" name="ISME J.">
        <title>Unveiling bifidobacterial biogeography across the mammalian branch of the tree of life.</title>
        <authorList>
            <person name="Milani C."/>
            <person name="Mangifesta M."/>
            <person name="Mancabelli L."/>
            <person name="Lugli G.A."/>
            <person name="James K."/>
            <person name="Duranti S."/>
            <person name="Turroni F."/>
            <person name="Ferrario C."/>
            <person name="Ossiprandi M.C."/>
            <person name="van Sinderen D."/>
            <person name="Ventura M."/>
        </authorList>
    </citation>
    <scope>NUCLEOTIDE SEQUENCE [LARGE SCALE GENOMIC DNA]</scope>
    <source>
        <strain evidence="5 6">70</strain>
    </source>
</reference>
<sequence>MTATPIKVLQVVPSLNRSAGVARVVYNWHQFHDEARVHFDYLHHSSRNGVLMHDARYDEELKSAGSNVYTVNYASDDFGRFSREMRQIIRDIGSDYDVVHCHMPNSAFIVLNEAQKNGVECRILHSHLNSSSDVFLHRLRNIPLNMYGKKFANDYIACSRAAGKFLFGKKDFTVINNGILLDDFRYSDCNRDTLRTQLGIDENDVVIGCVGRFVKQKNYDFAIKLFSAYRALNRWSKLLILGDGDERRFLEELIEEEKLEDSVLLPGVRADVNQLYSVMDVFLMPSLYEGLPVSAIEAQASGLPCIYSDNVPKETDVTGSGTFLPLTAPYEEWVKKIDFYGTQGRLTENIVLLEERGYSAKANAELLMQHYEAMIR</sequence>
<dbReference type="PANTHER" id="PTHR45947:SF3">
    <property type="entry name" value="SULFOQUINOVOSYL TRANSFERASE SQD2"/>
    <property type="match status" value="1"/>
</dbReference>
<dbReference type="SUPFAM" id="SSF53756">
    <property type="entry name" value="UDP-Glycosyltransferase/glycogen phosphorylase"/>
    <property type="match status" value="1"/>
</dbReference>
<comment type="caution">
    <text evidence="5">The sequence shown here is derived from an EMBL/GenBank/DDBJ whole genome shotgun (WGS) entry which is preliminary data.</text>
</comment>
<evidence type="ECO:0000256" key="2">
    <source>
        <dbReference type="ARBA" id="ARBA00022679"/>
    </source>
</evidence>
<evidence type="ECO:0000313" key="5">
    <source>
        <dbReference type="EMBL" id="PAU70261.1"/>
    </source>
</evidence>
<name>A0A2A2EMN9_9BIFI</name>
<dbReference type="InterPro" id="IPR001296">
    <property type="entry name" value="Glyco_trans_1"/>
</dbReference>
<dbReference type="PANTHER" id="PTHR45947">
    <property type="entry name" value="SULFOQUINOVOSYL TRANSFERASE SQD2"/>
    <property type="match status" value="1"/>
</dbReference>
<evidence type="ECO:0000259" key="4">
    <source>
        <dbReference type="Pfam" id="PF13439"/>
    </source>
</evidence>
<dbReference type="EMBL" id="MVOG01000002">
    <property type="protein sequence ID" value="PAU70261.1"/>
    <property type="molecule type" value="Genomic_DNA"/>
</dbReference>
<dbReference type="OrthoDB" id="9790710at2"/>
<dbReference type="GO" id="GO:0016757">
    <property type="term" value="F:glycosyltransferase activity"/>
    <property type="evidence" value="ECO:0007669"/>
    <property type="project" value="UniProtKB-KW"/>
</dbReference>